<gene>
    <name evidence="8" type="ORF">SAMN05444410_10852</name>
</gene>
<comment type="caution">
    <text evidence="8">The sequence shown here is derived from an EMBL/GenBank/DDBJ whole genome shotgun (WGS) entry which is preliminary data.</text>
</comment>
<dbReference type="InterPro" id="IPR011990">
    <property type="entry name" value="TPR-like_helical_dom_sf"/>
</dbReference>
<reference evidence="8 9" key="1">
    <citation type="submission" date="2016-10" db="EMBL/GenBank/DDBJ databases">
        <authorList>
            <person name="Varghese N."/>
            <person name="Submissions S."/>
        </authorList>
    </citation>
    <scope>NUCLEOTIDE SEQUENCE [LARGE SCALE GENOMIC DNA]</scope>
    <source>
        <strain evidence="8 9">DSM 25353</strain>
    </source>
</reference>
<dbReference type="InterPro" id="IPR033985">
    <property type="entry name" value="SusD-like_N"/>
</dbReference>
<dbReference type="Pfam" id="PF07980">
    <property type="entry name" value="SusD_RagB"/>
    <property type="match status" value="1"/>
</dbReference>
<proteinExistence type="inferred from homology"/>
<comment type="subcellular location">
    <subcellularLocation>
        <location evidence="1">Cell outer membrane</location>
    </subcellularLocation>
</comment>
<dbReference type="RefSeq" id="WP_092723885.1">
    <property type="nucleotide sequence ID" value="NZ_FNNO01000008.1"/>
</dbReference>
<keyword evidence="4" id="KW-0472">Membrane</keyword>
<dbReference type="SUPFAM" id="SSF48452">
    <property type="entry name" value="TPR-like"/>
    <property type="match status" value="1"/>
</dbReference>
<dbReference type="InterPro" id="IPR012944">
    <property type="entry name" value="SusD_RagB_dom"/>
</dbReference>
<evidence type="ECO:0000256" key="2">
    <source>
        <dbReference type="ARBA" id="ARBA00006275"/>
    </source>
</evidence>
<dbReference type="Pfam" id="PF14322">
    <property type="entry name" value="SusD-like_3"/>
    <property type="match status" value="1"/>
</dbReference>
<evidence type="ECO:0000256" key="4">
    <source>
        <dbReference type="ARBA" id="ARBA00023136"/>
    </source>
</evidence>
<comment type="similarity">
    <text evidence="2">Belongs to the SusD family.</text>
</comment>
<feature type="domain" description="RagB/SusD" evidence="6">
    <location>
        <begin position="340"/>
        <end position="423"/>
    </location>
</feature>
<keyword evidence="5" id="KW-0998">Cell outer membrane</keyword>
<dbReference type="AlphaFoldDB" id="A0A8X8LFA6"/>
<evidence type="ECO:0000256" key="1">
    <source>
        <dbReference type="ARBA" id="ARBA00004442"/>
    </source>
</evidence>
<name>A0A8X8LFA6_9BACT</name>
<feature type="domain" description="SusD-like N-terminal" evidence="7">
    <location>
        <begin position="27"/>
        <end position="231"/>
    </location>
</feature>
<evidence type="ECO:0000259" key="7">
    <source>
        <dbReference type="Pfam" id="PF14322"/>
    </source>
</evidence>
<evidence type="ECO:0000313" key="8">
    <source>
        <dbReference type="EMBL" id="SDX01992.1"/>
    </source>
</evidence>
<dbReference type="EMBL" id="FNNO01000008">
    <property type="protein sequence ID" value="SDX01992.1"/>
    <property type="molecule type" value="Genomic_DNA"/>
</dbReference>
<dbReference type="Gene3D" id="1.25.40.390">
    <property type="match status" value="1"/>
</dbReference>
<evidence type="ECO:0000256" key="3">
    <source>
        <dbReference type="ARBA" id="ARBA00022729"/>
    </source>
</evidence>
<organism evidence="8 9">
    <name type="scientific">Hydrobacter penzbergensis</name>
    <dbReference type="NCBI Taxonomy" id="1235997"/>
    <lineage>
        <taxon>Bacteria</taxon>
        <taxon>Pseudomonadati</taxon>
        <taxon>Bacteroidota</taxon>
        <taxon>Chitinophagia</taxon>
        <taxon>Chitinophagales</taxon>
        <taxon>Chitinophagaceae</taxon>
        <taxon>Hydrobacter</taxon>
    </lineage>
</organism>
<keyword evidence="3" id="KW-0732">Signal</keyword>
<evidence type="ECO:0000313" key="9">
    <source>
        <dbReference type="Proteomes" id="UP000198711"/>
    </source>
</evidence>
<evidence type="ECO:0000256" key="5">
    <source>
        <dbReference type="ARBA" id="ARBA00023237"/>
    </source>
</evidence>
<dbReference type="GO" id="GO:0009279">
    <property type="term" value="C:cell outer membrane"/>
    <property type="evidence" value="ECO:0007669"/>
    <property type="project" value="UniProtKB-SubCell"/>
</dbReference>
<accession>A0A8X8LFA6</accession>
<dbReference type="Proteomes" id="UP000198711">
    <property type="component" value="Unassembled WGS sequence"/>
</dbReference>
<keyword evidence="9" id="KW-1185">Reference proteome</keyword>
<evidence type="ECO:0000259" key="6">
    <source>
        <dbReference type="Pfam" id="PF07980"/>
    </source>
</evidence>
<protein>
    <submittedName>
        <fullName evidence="8">SusD family protein</fullName>
    </submittedName>
</protein>
<sequence length="455" mass="50981">MSKYIHSVFSATIIIGMILLPLSGCKKFLDKKSDNTLAIPHKLEDLQALMDNYGTINSRDILSGEVSADDYYLTENDWMAMPNQGDRRMYTWTSDYLFDYAFNDWSNGFSLVYYANTVLEKIGDIKRGKDNAAVWDNVKGQALFIKAKAYLQLAAVFCLAYDSSSSGADLGLPLRNTTDFNEQSVRAPLRETYNEITTDLQAAASLLPEQPLHAMRASKAAAHGLLARTYLWMRKYNEALKYADSCLKIKNGILDYSSLSASKTYPLPPFNSEVIYSSMAPPPRPLSIVKAKIVNELYSAYGSNDVRKQLFFRPNPDGSVGFRGSYNGNPALFCGPATDEMLLIHAECSARNEDLITAGKDIDELLKKRITGYTGSQFTDKKQALQFILTERRKELLMRGLRWMDVKRLNKEGANITLQRTIGAAKYSLPPNDPRFALPVPEDIIAISGMQQNPR</sequence>